<gene>
    <name evidence="2" type="ORF">PanWU01x14_285380</name>
</gene>
<evidence type="ECO:0000313" key="3">
    <source>
        <dbReference type="Proteomes" id="UP000237105"/>
    </source>
</evidence>
<evidence type="ECO:0000313" key="2">
    <source>
        <dbReference type="EMBL" id="PON42006.1"/>
    </source>
</evidence>
<comment type="caution">
    <text evidence="2">The sequence shown here is derived from an EMBL/GenBank/DDBJ whole genome shotgun (WGS) entry which is preliminary data.</text>
</comment>
<protein>
    <submittedName>
        <fullName evidence="2">Uncharacterized protein</fullName>
    </submittedName>
</protein>
<feature type="region of interest" description="Disordered" evidence="1">
    <location>
        <begin position="50"/>
        <end position="69"/>
    </location>
</feature>
<feature type="compositionally biased region" description="Polar residues" evidence="1">
    <location>
        <begin position="55"/>
        <end position="65"/>
    </location>
</feature>
<organism evidence="2 3">
    <name type="scientific">Parasponia andersonii</name>
    <name type="common">Sponia andersonii</name>
    <dbReference type="NCBI Taxonomy" id="3476"/>
    <lineage>
        <taxon>Eukaryota</taxon>
        <taxon>Viridiplantae</taxon>
        <taxon>Streptophyta</taxon>
        <taxon>Embryophyta</taxon>
        <taxon>Tracheophyta</taxon>
        <taxon>Spermatophyta</taxon>
        <taxon>Magnoliopsida</taxon>
        <taxon>eudicotyledons</taxon>
        <taxon>Gunneridae</taxon>
        <taxon>Pentapetalae</taxon>
        <taxon>rosids</taxon>
        <taxon>fabids</taxon>
        <taxon>Rosales</taxon>
        <taxon>Cannabaceae</taxon>
        <taxon>Parasponia</taxon>
    </lineage>
</organism>
<name>A0A2P5AZT8_PARAD</name>
<dbReference type="AlphaFoldDB" id="A0A2P5AZT8"/>
<accession>A0A2P5AZT8</accession>
<dbReference type="Proteomes" id="UP000237105">
    <property type="component" value="Unassembled WGS sequence"/>
</dbReference>
<proteinExistence type="predicted"/>
<sequence>MEDKRTTQTTMSGPRRGGIALVSRQKAPTWNPLWPLFPAKTPTFLAYPEGEDDTCPSTRQVSSSCWGPDDGGVKLDMTDTNDVAAVIPFYCYFNLTAQQRRERA</sequence>
<evidence type="ECO:0000256" key="1">
    <source>
        <dbReference type="SAM" id="MobiDB-lite"/>
    </source>
</evidence>
<reference evidence="3" key="1">
    <citation type="submission" date="2016-06" db="EMBL/GenBank/DDBJ databases">
        <title>Parallel loss of symbiosis genes in relatives of nitrogen-fixing non-legume Parasponia.</title>
        <authorList>
            <person name="Van Velzen R."/>
            <person name="Holmer R."/>
            <person name="Bu F."/>
            <person name="Rutten L."/>
            <person name="Van Zeijl A."/>
            <person name="Liu W."/>
            <person name="Santuari L."/>
            <person name="Cao Q."/>
            <person name="Sharma T."/>
            <person name="Shen D."/>
            <person name="Roswanjaya Y."/>
            <person name="Wardhani T."/>
            <person name="Kalhor M.S."/>
            <person name="Jansen J."/>
            <person name="Van den Hoogen J."/>
            <person name="Gungor B."/>
            <person name="Hartog M."/>
            <person name="Hontelez J."/>
            <person name="Verver J."/>
            <person name="Yang W.-C."/>
            <person name="Schijlen E."/>
            <person name="Repin R."/>
            <person name="Schilthuizen M."/>
            <person name="Schranz E."/>
            <person name="Heidstra R."/>
            <person name="Miyata K."/>
            <person name="Fedorova E."/>
            <person name="Kohlen W."/>
            <person name="Bisseling T."/>
            <person name="Smit S."/>
            <person name="Geurts R."/>
        </authorList>
    </citation>
    <scope>NUCLEOTIDE SEQUENCE [LARGE SCALE GENOMIC DNA]</scope>
    <source>
        <strain evidence="3">cv. WU1-14</strain>
    </source>
</reference>
<dbReference type="EMBL" id="JXTB01000402">
    <property type="protein sequence ID" value="PON42006.1"/>
    <property type="molecule type" value="Genomic_DNA"/>
</dbReference>
<dbReference type="OrthoDB" id="10450264at2759"/>
<keyword evidence="3" id="KW-1185">Reference proteome</keyword>